<evidence type="ECO:0000256" key="1">
    <source>
        <dbReference type="ARBA" id="ARBA00008591"/>
    </source>
</evidence>
<dbReference type="InterPro" id="IPR052912">
    <property type="entry name" value="UPF0111_domain"/>
</dbReference>
<dbReference type="AlphaFoldDB" id="A0A542YP25"/>
<evidence type="ECO:0000313" key="3">
    <source>
        <dbReference type="Proteomes" id="UP000319516"/>
    </source>
</evidence>
<evidence type="ECO:0008006" key="4">
    <source>
        <dbReference type="Google" id="ProtNLM"/>
    </source>
</evidence>
<dbReference type="InterPro" id="IPR018445">
    <property type="entry name" value="Put_Phosphate_transp_reg"/>
</dbReference>
<organism evidence="2 3">
    <name type="scientific">Ornithinicoccus hortensis</name>
    <dbReference type="NCBI Taxonomy" id="82346"/>
    <lineage>
        <taxon>Bacteria</taxon>
        <taxon>Bacillati</taxon>
        <taxon>Actinomycetota</taxon>
        <taxon>Actinomycetes</taxon>
        <taxon>Micrococcales</taxon>
        <taxon>Intrasporangiaceae</taxon>
        <taxon>Ornithinicoccus</taxon>
    </lineage>
</organism>
<reference evidence="2 3" key="1">
    <citation type="submission" date="2019-06" db="EMBL/GenBank/DDBJ databases">
        <title>Sequencing the genomes of 1000 actinobacteria strains.</title>
        <authorList>
            <person name="Klenk H.-P."/>
        </authorList>
    </citation>
    <scope>NUCLEOTIDE SEQUENCE [LARGE SCALE GENOMIC DNA]</scope>
    <source>
        <strain evidence="2 3">DSM 12335</strain>
    </source>
</reference>
<dbReference type="InterPro" id="IPR038078">
    <property type="entry name" value="PhoU-like_sf"/>
</dbReference>
<dbReference type="PANTHER" id="PTHR37298">
    <property type="entry name" value="UPF0111 PROTEIN YKAA"/>
    <property type="match status" value="1"/>
</dbReference>
<gene>
    <name evidence="2" type="ORF">FB467_0904</name>
</gene>
<name>A0A542YP25_9MICO</name>
<dbReference type="OrthoDB" id="9797568at2"/>
<dbReference type="Proteomes" id="UP000319516">
    <property type="component" value="Unassembled WGS sequence"/>
</dbReference>
<protein>
    <recommendedName>
        <fullName evidence="4">Phosphate transport regulator</fullName>
    </recommendedName>
</protein>
<evidence type="ECO:0000313" key="2">
    <source>
        <dbReference type="EMBL" id="TQL49811.1"/>
    </source>
</evidence>
<proteinExistence type="inferred from homology"/>
<dbReference type="EMBL" id="VFOP01000001">
    <property type="protein sequence ID" value="TQL49811.1"/>
    <property type="molecule type" value="Genomic_DNA"/>
</dbReference>
<accession>A0A542YP25</accession>
<dbReference type="PANTHER" id="PTHR37298:SF1">
    <property type="entry name" value="UPF0111 PROTEIN YKAA"/>
    <property type="match status" value="1"/>
</dbReference>
<comment type="similarity">
    <text evidence="1">Belongs to the UPF0111 family.</text>
</comment>
<sequence>MRFRITPQNASFFEHFADLAGHVLDGANAMRDILGLPQDERSAAAERIKEIEHRGDDATHKIMNEANTSFITPFDRDDIYALASRLDDCLDHLEAAIDIVVLYGIDELPHGVDDQVDILVRMAELTAEAMPRLKSMRDLQDYWIEINRLENAADQRYRQMTAALFREEQDAVQIIKLKAVIDEMEAAADAFETAANTVESIAVKES</sequence>
<dbReference type="Pfam" id="PF01865">
    <property type="entry name" value="PhoU_div"/>
    <property type="match status" value="1"/>
</dbReference>
<keyword evidence="3" id="KW-1185">Reference proteome</keyword>
<comment type="caution">
    <text evidence="2">The sequence shown here is derived from an EMBL/GenBank/DDBJ whole genome shotgun (WGS) entry which is preliminary data.</text>
</comment>
<dbReference type="Gene3D" id="1.20.58.220">
    <property type="entry name" value="Phosphate transport system protein phou homolog 2, domain 2"/>
    <property type="match status" value="1"/>
</dbReference>
<dbReference type="RefSeq" id="WP_141784026.1">
    <property type="nucleotide sequence ID" value="NZ_BAAAIK010000003.1"/>
</dbReference>